<dbReference type="EMBL" id="JABCKI010000219">
    <property type="protein sequence ID" value="KAG5651622.1"/>
    <property type="molecule type" value="Genomic_DNA"/>
</dbReference>
<evidence type="ECO:0000256" key="3">
    <source>
        <dbReference type="ARBA" id="ARBA00022989"/>
    </source>
</evidence>
<feature type="transmembrane region" description="Helical" evidence="5">
    <location>
        <begin position="236"/>
        <end position="256"/>
    </location>
</feature>
<name>A0A9P7GR45_9AGAR</name>
<keyword evidence="3 5" id="KW-1133">Transmembrane helix</keyword>
<dbReference type="InterPro" id="IPR050598">
    <property type="entry name" value="AminoAcid_Transporter"/>
</dbReference>
<feature type="non-terminal residue" evidence="6">
    <location>
        <position position="321"/>
    </location>
</feature>
<keyword evidence="2 5" id="KW-0812">Transmembrane</keyword>
<feature type="transmembrane region" description="Helical" evidence="5">
    <location>
        <begin position="38"/>
        <end position="61"/>
    </location>
</feature>
<dbReference type="GO" id="GO:0016020">
    <property type="term" value="C:membrane"/>
    <property type="evidence" value="ECO:0007669"/>
    <property type="project" value="UniProtKB-SubCell"/>
</dbReference>
<sequence>MSSLKSHDHDGYPADNKKGNDYAVVDVDEVRNPERRQIGLFSAVFIIFNRIIGTGNVNYALSEVKNPKRTVRIAGPLAIGVVTVLYMLANIAYFAGASKEEITGSGRLVAALLFRNVYGPRAERALSAIVALSALGNVLSVIFSQGRVNQELGREGILPFSKFWGSNRPFNAPLAGLALHWIVCLIVIFALPPGDAYNFVINVISYPLSVINAAISFGIVYLSFRPRPDWPKVPLPALLAATFFGAANTFLFIVPLTRPPPGAEPYVTLPYWTHAVAGWAVFGIGFLYWVFWAQLLPRIGRYQLSRSEEVGKDGLSRHTFK</sequence>
<dbReference type="Proteomes" id="UP000717328">
    <property type="component" value="Unassembled WGS sequence"/>
</dbReference>
<dbReference type="InterPro" id="IPR002293">
    <property type="entry name" value="AA/rel_permease1"/>
</dbReference>
<keyword evidence="4 5" id="KW-0472">Membrane</keyword>
<comment type="subcellular location">
    <subcellularLocation>
        <location evidence="1">Membrane</location>
        <topology evidence="1">Multi-pass membrane protein</topology>
    </subcellularLocation>
</comment>
<proteinExistence type="predicted"/>
<dbReference type="Gene3D" id="1.20.1740.10">
    <property type="entry name" value="Amino acid/polyamine transporter I"/>
    <property type="match status" value="1"/>
</dbReference>
<feature type="transmembrane region" description="Helical" evidence="5">
    <location>
        <begin position="73"/>
        <end position="95"/>
    </location>
</feature>
<feature type="transmembrane region" description="Helical" evidence="5">
    <location>
        <begin position="170"/>
        <end position="191"/>
    </location>
</feature>
<dbReference type="GO" id="GO:0015179">
    <property type="term" value="F:L-amino acid transmembrane transporter activity"/>
    <property type="evidence" value="ECO:0007669"/>
    <property type="project" value="TreeGrafter"/>
</dbReference>
<dbReference type="PANTHER" id="PTHR11785:SF353">
    <property type="entry name" value="METHIONINE TRANSPORTER (EUROFUNG)"/>
    <property type="match status" value="1"/>
</dbReference>
<evidence type="ECO:0000256" key="1">
    <source>
        <dbReference type="ARBA" id="ARBA00004141"/>
    </source>
</evidence>
<feature type="transmembrane region" description="Helical" evidence="5">
    <location>
        <begin position="276"/>
        <end position="296"/>
    </location>
</feature>
<feature type="transmembrane region" description="Helical" evidence="5">
    <location>
        <begin position="203"/>
        <end position="224"/>
    </location>
</feature>
<accession>A0A9P7GR45</accession>
<comment type="caution">
    <text evidence="6">The sequence shown here is derived from an EMBL/GenBank/DDBJ whole genome shotgun (WGS) entry which is preliminary data.</text>
</comment>
<keyword evidence="7" id="KW-1185">Reference proteome</keyword>
<dbReference type="AlphaFoldDB" id="A0A9P7GR45"/>
<dbReference type="PANTHER" id="PTHR11785">
    <property type="entry name" value="AMINO ACID TRANSPORTER"/>
    <property type="match status" value="1"/>
</dbReference>
<evidence type="ECO:0008006" key="8">
    <source>
        <dbReference type="Google" id="ProtNLM"/>
    </source>
</evidence>
<feature type="transmembrane region" description="Helical" evidence="5">
    <location>
        <begin position="125"/>
        <end position="144"/>
    </location>
</feature>
<protein>
    <recommendedName>
        <fullName evidence="8">High-affinity methionine permease</fullName>
    </recommendedName>
</protein>
<evidence type="ECO:0000256" key="4">
    <source>
        <dbReference type="ARBA" id="ARBA00023136"/>
    </source>
</evidence>
<reference evidence="6" key="1">
    <citation type="submission" date="2021-02" db="EMBL/GenBank/DDBJ databases">
        <authorList>
            <person name="Nieuwenhuis M."/>
            <person name="Van De Peppel L.J.J."/>
        </authorList>
    </citation>
    <scope>NUCLEOTIDE SEQUENCE</scope>
    <source>
        <strain evidence="6">D49</strain>
    </source>
</reference>
<evidence type="ECO:0000313" key="7">
    <source>
        <dbReference type="Proteomes" id="UP000717328"/>
    </source>
</evidence>
<organism evidence="6 7">
    <name type="scientific">Sphagnurus paluster</name>
    <dbReference type="NCBI Taxonomy" id="117069"/>
    <lineage>
        <taxon>Eukaryota</taxon>
        <taxon>Fungi</taxon>
        <taxon>Dikarya</taxon>
        <taxon>Basidiomycota</taxon>
        <taxon>Agaricomycotina</taxon>
        <taxon>Agaricomycetes</taxon>
        <taxon>Agaricomycetidae</taxon>
        <taxon>Agaricales</taxon>
        <taxon>Tricholomatineae</taxon>
        <taxon>Lyophyllaceae</taxon>
        <taxon>Sphagnurus</taxon>
    </lineage>
</organism>
<gene>
    <name evidence="6" type="ORF">H0H81_008027</name>
</gene>
<reference evidence="6" key="2">
    <citation type="submission" date="2021-10" db="EMBL/GenBank/DDBJ databases">
        <title>Phylogenomics reveals ancestral predisposition of the termite-cultivated fungus Termitomyces towards a domesticated lifestyle.</title>
        <authorList>
            <person name="Auxier B."/>
            <person name="Grum-Grzhimaylo A."/>
            <person name="Cardenas M.E."/>
            <person name="Lodge J.D."/>
            <person name="Laessoe T."/>
            <person name="Pedersen O."/>
            <person name="Smith M.E."/>
            <person name="Kuyper T.W."/>
            <person name="Franco-Molano E.A."/>
            <person name="Baroni T.J."/>
            <person name="Aanen D.K."/>
        </authorList>
    </citation>
    <scope>NUCLEOTIDE SEQUENCE</scope>
    <source>
        <strain evidence="6">D49</strain>
    </source>
</reference>
<evidence type="ECO:0000313" key="6">
    <source>
        <dbReference type="EMBL" id="KAG5651622.1"/>
    </source>
</evidence>
<evidence type="ECO:0000256" key="2">
    <source>
        <dbReference type="ARBA" id="ARBA00022692"/>
    </source>
</evidence>
<dbReference type="OrthoDB" id="5982228at2759"/>
<evidence type="ECO:0000256" key="5">
    <source>
        <dbReference type="SAM" id="Phobius"/>
    </source>
</evidence>
<dbReference type="Pfam" id="PF13520">
    <property type="entry name" value="AA_permease_2"/>
    <property type="match status" value="1"/>
</dbReference>